<accession>A0A7H0G168</accession>
<sequence length="297" mass="32618">MLGERVAVAALAKLLYDFLPASGNNSTSFPIAAARAGVAEGWPHGKPSKEPGIVALLTWTLEYRRSNFCALIQEVVIQSITWRGRGGNPLTRDEVTELNRLLLGVNFKIPELNASSFLDSLPGGVVSTPQATQVPSEAAYAQLMSELMALATLDPQGRGYAFEKFLSNVFDVFSLAPRGAFRNIGEQIDGSFVLHHETYLVEAKWQNARTDASDLRSFAGKVRDKTTWGRGVFISNSGFTDVGLEAFGRGQPVICVEGLDLYEALERRLDLADVFARKVRRAVETGRPLVRVRELYP</sequence>
<dbReference type="Proteomes" id="UP000516018">
    <property type="component" value="Chromosome"/>
</dbReference>
<dbReference type="GO" id="GO:0004519">
    <property type="term" value="F:endonuclease activity"/>
    <property type="evidence" value="ECO:0007669"/>
    <property type="project" value="UniProtKB-KW"/>
</dbReference>
<keyword evidence="2" id="KW-0540">Nuclease</keyword>
<evidence type="ECO:0000259" key="1">
    <source>
        <dbReference type="Pfam" id="PF04471"/>
    </source>
</evidence>
<dbReference type="GO" id="GO:0009307">
    <property type="term" value="P:DNA restriction-modification system"/>
    <property type="evidence" value="ECO:0007669"/>
    <property type="project" value="InterPro"/>
</dbReference>
<dbReference type="GO" id="GO:0003677">
    <property type="term" value="F:DNA binding"/>
    <property type="evidence" value="ECO:0007669"/>
    <property type="project" value="InterPro"/>
</dbReference>
<gene>
    <name evidence="2" type="ORF">H8B22_01140</name>
</gene>
<dbReference type="AlphaFoldDB" id="A0A7H0G168"/>
<keyword evidence="2" id="KW-0255">Endonuclease</keyword>
<dbReference type="SUPFAM" id="SSF52980">
    <property type="entry name" value="Restriction endonuclease-like"/>
    <property type="match status" value="1"/>
</dbReference>
<dbReference type="InterPro" id="IPR011335">
    <property type="entry name" value="Restrct_endonuc-II-like"/>
</dbReference>
<name>A0A7H0G168_9GAMM</name>
<feature type="domain" description="Restriction endonuclease type IV Mrr" evidence="1">
    <location>
        <begin position="187"/>
        <end position="264"/>
    </location>
</feature>
<dbReference type="Gene3D" id="3.40.1350.10">
    <property type="match status" value="1"/>
</dbReference>
<dbReference type="Pfam" id="PF04471">
    <property type="entry name" value="Mrr_cat"/>
    <property type="match status" value="1"/>
</dbReference>
<proteinExistence type="predicted"/>
<protein>
    <submittedName>
        <fullName evidence="2">Restriction endonuclease</fullName>
    </submittedName>
</protein>
<dbReference type="InterPro" id="IPR011856">
    <property type="entry name" value="tRNA_endonuc-like_dom_sf"/>
</dbReference>
<dbReference type="EMBL" id="CP060820">
    <property type="protein sequence ID" value="QNP42034.1"/>
    <property type="molecule type" value="Genomic_DNA"/>
</dbReference>
<keyword evidence="2" id="KW-0378">Hydrolase</keyword>
<evidence type="ECO:0000313" key="3">
    <source>
        <dbReference type="Proteomes" id="UP000516018"/>
    </source>
</evidence>
<dbReference type="KEGG" id="lsx:H8B22_01140"/>
<reference evidence="2 3" key="1">
    <citation type="submission" date="2020-08" db="EMBL/GenBank/DDBJ databases">
        <title>Lysobacter sp. II4 sp. nov., isolated from soil.</title>
        <authorList>
            <person name="Woo C.Y."/>
            <person name="Kim J."/>
        </authorList>
    </citation>
    <scope>NUCLEOTIDE SEQUENCE [LARGE SCALE GENOMIC DNA]</scope>
    <source>
        <strain evidence="2 3">II4</strain>
    </source>
</reference>
<organism evidence="2 3">
    <name type="scientific">Agrilutibacter terrestris</name>
    <dbReference type="NCBI Taxonomy" id="2865112"/>
    <lineage>
        <taxon>Bacteria</taxon>
        <taxon>Pseudomonadati</taxon>
        <taxon>Pseudomonadota</taxon>
        <taxon>Gammaproteobacteria</taxon>
        <taxon>Lysobacterales</taxon>
        <taxon>Lysobacteraceae</taxon>
        <taxon>Agrilutibacter</taxon>
    </lineage>
</organism>
<keyword evidence="3" id="KW-1185">Reference proteome</keyword>
<evidence type="ECO:0000313" key="2">
    <source>
        <dbReference type="EMBL" id="QNP42034.1"/>
    </source>
</evidence>
<dbReference type="InterPro" id="IPR007560">
    <property type="entry name" value="Restrct_endonuc_IV_Mrr"/>
</dbReference>